<keyword evidence="2" id="KW-1185">Reference proteome</keyword>
<proteinExistence type="predicted"/>
<evidence type="ECO:0000313" key="1">
    <source>
        <dbReference type="EMBL" id="KGN29056.1"/>
    </source>
</evidence>
<dbReference type="EMBL" id="AVPI01000067">
    <property type="protein sequence ID" value="KGN29056.1"/>
    <property type="molecule type" value="Genomic_DNA"/>
</dbReference>
<evidence type="ECO:0008006" key="3">
    <source>
        <dbReference type="Google" id="ProtNLM"/>
    </source>
</evidence>
<gene>
    <name evidence="1" type="ORF">N798_15700</name>
</gene>
<dbReference type="Proteomes" id="UP000029990">
    <property type="component" value="Unassembled WGS sequence"/>
</dbReference>
<reference evidence="1 2" key="1">
    <citation type="submission" date="2013-08" db="EMBL/GenBank/DDBJ databases">
        <title>The genome sequence of Knoellia flava.</title>
        <authorList>
            <person name="Zhu W."/>
            <person name="Wang G."/>
        </authorList>
    </citation>
    <scope>NUCLEOTIDE SEQUENCE [LARGE SCALE GENOMIC DNA]</scope>
    <source>
        <strain evidence="1 2">TL1</strain>
    </source>
</reference>
<name>A0ABR4XB52_9MICO</name>
<organism evidence="1 2">
    <name type="scientific">Knoellia flava TL1</name>
    <dbReference type="NCBI Taxonomy" id="1385518"/>
    <lineage>
        <taxon>Bacteria</taxon>
        <taxon>Bacillati</taxon>
        <taxon>Actinomycetota</taxon>
        <taxon>Actinomycetes</taxon>
        <taxon>Micrococcales</taxon>
        <taxon>Intrasporangiaceae</taxon>
        <taxon>Knoellia</taxon>
    </lineage>
</organism>
<comment type="caution">
    <text evidence="1">The sequence shown here is derived from an EMBL/GenBank/DDBJ whole genome shotgun (WGS) entry which is preliminary data.</text>
</comment>
<protein>
    <recommendedName>
        <fullName evidence="3">Bacterial Ig-like domain-containing protein</fullName>
    </recommendedName>
</protein>
<sequence>MVLQSPAYATSGPAALSVTASGHALGDRALRSEETPSSRFVVTTTVANLNSDPTDDLQVAFRMGDGVAATVSPPDGWTVVSGNGTHLIVLSVDSELAGNASTGPCQCVFESTGPTGGRPVTVSIRATPGGAGVPGTAVASVAV</sequence>
<evidence type="ECO:0000313" key="2">
    <source>
        <dbReference type="Proteomes" id="UP000029990"/>
    </source>
</evidence>
<accession>A0ABR4XB52</accession>